<gene>
    <name evidence="4" type="ORF">GCM10009721_26490</name>
</gene>
<dbReference type="PANTHER" id="PTHR43300">
    <property type="entry name" value="ACETYLTRANSFERASE"/>
    <property type="match status" value="1"/>
</dbReference>
<evidence type="ECO:0000256" key="1">
    <source>
        <dbReference type="ARBA" id="ARBA00022679"/>
    </source>
</evidence>
<feature type="region of interest" description="Disordered" evidence="3">
    <location>
        <begin position="1"/>
        <end position="25"/>
    </location>
</feature>
<keyword evidence="1" id="KW-0808">Transferase</keyword>
<evidence type="ECO:0000313" key="5">
    <source>
        <dbReference type="Proteomes" id="UP000623461"/>
    </source>
</evidence>
<comment type="caution">
    <text evidence="4">The sequence shown here is derived from an EMBL/GenBank/DDBJ whole genome shotgun (WGS) entry which is preliminary data.</text>
</comment>
<organism evidence="4 5">
    <name type="scientific">Terrabacter tumescens</name>
    <dbReference type="NCBI Taxonomy" id="60443"/>
    <lineage>
        <taxon>Bacteria</taxon>
        <taxon>Bacillati</taxon>
        <taxon>Actinomycetota</taxon>
        <taxon>Actinomycetes</taxon>
        <taxon>Micrococcales</taxon>
        <taxon>Intrasporangiaceae</taxon>
        <taxon>Terrabacter</taxon>
    </lineage>
</organism>
<dbReference type="InterPro" id="IPR011004">
    <property type="entry name" value="Trimer_LpxA-like_sf"/>
</dbReference>
<feature type="compositionally biased region" description="Polar residues" evidence="3">
    <location>
        <begin position="14"/>
        <end position="25"/>
    </location>
</feature>
<dbReference type="InterPro" id="IPR018357">
    <property type="entry name" value="Hexapep_transf_CS"/>
</dbReference>
<dbReference type="PANTHER" id="PTHR43300:SF11">
    <property type="entry name" value="ACETYLTRANSFERASE RV3034C-RELATED"/>
    <property type="match status" value="1"/>
</dbReference>
<accession>A0ABQ2I640</accession>
<dbReference type="Gene3D" id="2.160.10.10">
    <property type="entry name" value="Hexapeptide repeat proteins"/>
    <property type="match status" value="1"/>
</dbReference>
<dbReference type="CDD" id="cd03349">
    <property type="entry name" value="LbH_XAT"/>
    <property type="match status" value="1"/>
</dbReference>
<dbReference type="Proteomes" id="UP000623461">
    <property type="component" value="Unassembled WGS sequence"/>
</dbReference>
<evidence type="ECO:0008006" key="6">
    <source>
        <dbReference type="Google" id="ProtNLM"/>
    </source>
</evidence>
<protein>
    <recommendedName>
        <fullName evidence="6">Acetyltransferase</fullName>
    </recommendedName>
</protein>
<dbReference type="EMBL" id="BMNZ01000004">
    <property type="protein sequence ID" value="GGM98204.1"/>
    <property type="molecule type" value="Genomic_DNA"/>
</dbReference>
<dbReference type="InterPro" id="IPR001451">
    <property type="entry name" value="Hexapep"/>
</dbReference>
<evidence type="ECO:0000256" key="2">
    <source>
        <dbReference type="ARBA" id="ARBA00022737"/>
    </source>
</evidence>
<sequence length="239" mass="25951">MGADVNISPGPGPQKNTLRSKVSGRSPQQIARIGFNYAWNRAADLYTKMTSDIAIAKRQGVASVGMGTYGNPKLLRYDDGQTKLSIGNYCSIADDVTILLGGNHRTDSTSTFPFRMRFDLHGKGKDGNPYSKGDVTIGHDVWIGYGSTIVSGVTIGNGSVVAAGSVVTKNVEPYTIVGGNPARPIRRRCSSEEAELMEQSAWWDWPMETVIENLHLIADSSISEYLKQCLHPTSEIQPD</sequence>
<dbReference type="RefSeq" id="WP_229674985.1">
    <property type="nucleotide sequence ID" value="NZ_BMNZ01000004.1"/>
</dbReference>
<keyword evidence="2" id="KW-0677">Repeat</keyword>
<evidence type="ECO:0000313" key="4">
    <source>
        <dbReference type="EMBL" id="GGM98204.1"/>
    </source>
</evidence>
<name>A0ABQ2I640_9MICO</name>
<dbReference type="PROSITE" id="PS00101">
    <property type="entry name" value="HEXAPEP_TRANSFERASES"/>
    <property type="match status" value="1"/>
</dbReference>
<reference evidence="5" key="1">
    <citation type="journal article" date="2019" name="Int. J. Syst. Evol. Microbiol.">
        <title>The Global Catalogue of Microorganisms (GCM) 10K type strain sequencing project: providing services to taxonomists for standard genome sequencing and annotation.</title>
        <authorList>
            <consortium name="The Broad Institute Genomics Platform"/>
            <consortium name="The Broad Institute Genome Sequencing Center for Infectious Disease"/>
            <person name="Wu L."/>
            <person name="Ma J."/>
        </authorList>
    </citation>
    <scope>NUCLEOTIDE SEQUENCE [LARGE SCALE GENOMIC DNA]</scope>
    <source>
        <strain evidence="5">JCM 1365</strain>
    </source>
</reference>
<keyword evidence="5" id="KW-1185">Reference proteome</keyword>
<proteinExistence type="predicted"/>
<dbReference type="Pfam" id="PF00132">
    <property type="entry name" value="Hexapep"/>
    <property type="match status" value="1"/>
</dbReference>
<evidence type="ECO:0000256" key="3">
    <source>
        <dbReference type="SAM" id="MobiDB-lite"/>
    </source>
</evidence>
<dbReference type="SUPFAM" id="SSF51161">
    <property type="entry name" value="Trimeric LpxA-like enzymes"/>
    <property type="match status" value="1"/>
</dbReference>
<dbReference type="InterPro" id="IPR050179">
    <property type="entry name" value="Trans_hexapeptide_repeat"/>
</dbReference>